<dbReference type="PANTHER" id="PTHR34800:SF1">
    <property type="entry name" value="TETRAPYRROLE-BINDING PROTEIN, CHLOROPLASTIC"/>
    <property type="match status" value="1"/>
</dbReference>
<evidence type="ECO:0000313" key="4">
    <source>
        <dbReference type="Proteomes" id="UP000269154"/>
    </source>
</evidence>
<dbReference type="RefSeq" id="WP_124154221.1">
    <property type="nucleotide sequence ID" value="NZ_CAWOLW010000002.1"/>
</dbReference>
<reference evidence="3 4" key="1">
    <citation type="journal article" date="2018" name="ACS Chem. Biol.">
        <title>Ketoreductase domain dysfunction expands chemodiversity: malyngamide biosynthesis in the cyanobacterium Okeania hirsuta.</title>
        <authorList>
            <person name="Moss N.A."/>
            <person name="Leao T."/>
            <person name="Rankin M."/>
            <person name="McCullough T.M."/>
            <person name="Qu P."/>
            <person name="Korobeynikov A."/>
            <person name="Smith J.L."/>
            <person name="Gerwick L."/>
            <person name="Gerwick W.H."/>
        </authorList>
    </citation>
    <scope>NUCLEOTIDE SEQUENCE [LARGE SCALE GENOMIC DNA]</scope>
    <source>
        <strain evidence="3 4">PAB10Feb10-1</strain>
    </source>
</reference>
<protein>
    <submittedName>
        <fullName evidence="3">TIR domain-containing protein</fullName>
    </submittedName>
</protein>
<dbReference type="InterPro" id="IPR035897">
    <property type="entry name" value="Toll_tir_struct_dom_sf"/>
</dbReference>
<evidence type="ECO:0000259" key="1">
    <source>
        <dbReference type="Pfam" id="PF05419"/>
    </source>
</evidence>
<dbReference type="Gene3D" id="1.25.40.620">
    <property type="match status" value="1"/>
</dbReference>
<gene>
    <name evidence="3" type="ORF">D5R40_03250</name>
</gene>
<keyword evidence="4" id="KW-1185">Reference proteome</keyword>
<feature type="domain" description="TIR" evidence="2">
    <location>
        <begin position="9"/>
        <end position="127"/>
    </location>
</feature>
<dbReference type="CDD" id="cd16383">
    <property type="entry name" value="GUN4"/>
    <property type="match status" value="1"/>
</dbReference>
<dbReference type="Proteomes" id="UP000269154">
    <property type="component" value="Unassembled WGS sequence"/>
</dbReference>
<dbReference type="AlphaFoldDB" id="A0A3N6Q200"/>
<name>A0A3N6Q200_9CYAN</name>
<evidence type="ECO:0000313" key="3">
    <source>
        <dbReference type="EMBL" id="RQH54548.1"/>
    </source>
</evidence>
<dbReference type="Gene3D" id="3.40.50.10140">
    <property type="entry name" value="Toll/interleukin-1 receptor homology (TIR) domain"/>
    <property type="match status" value="1"/>
</dbReference>
<dbReference type="EMBL" id="RCBY01000010">
    <property type="protein sequence ID" value="RQH54548.1"/>
    <property type="molecule type" value="Genomic_DNA"/>
</dbReference>
<dbReference type="GO" id="GO:0007165">
    <property type="term" value="P:signal transduction"/>
    <property type="evidence" value="ECO:0007669"/>
    <property type="project" value="InterPro"/>
</dbReference>
<accession>A0A3N6Q200</accession>
<dbReference type="Pfam" id="PF05419">
    <property type="entry name" value="GUN4"/>
    <property type="match status" value="1"/>
</dbReference>
<dbReference type="PANTHER" id="PTHR34800">
    <property type="entry name" value="TETRAPYRROLE-BINDING PROTEIN, CHLOROPLASTIC"/>
    <property type="match status" value="1"/>
</dbReference>
<comment type="caution">
    <text evidence="3">The sequence shown here is derived from an EMBL/GenBank/DDBJ whole genome shotgun (WGS) entry which is preliminary data.</text>
</comment>
<dbReference type="SUPFAM" id="SSF140869">
    <property type="entry name" value="GUN4-like"/>
    <property type="match status" value="1"/>
</dbReference>
<dbReference type="GO" id="GO:0046906">
    <property type="term" value="F:tetrapyrrole binding"/>
    <property type="evidence" value="ECO:0007669"/>
    <property type="project" value="TreeGrafter"/>
</dbReference>
<dbReference type="SUPFAM" id="SSF52200">
    <property type="entry name" value="Toll/Interleukin receptor TIR domain"/>
    <property type="match status" value="1"/>
</dbReference>
<dbReference type="OrthoDB" id="466317at2"/>
<dbReference type="Gene3D" id="1.10.10.1770">
    <property type="entry name" value="Gun4-like"/>
    <property type="match status" value="1"/>
</dbReference>
<organism evidence="3 4">
    <name type="scientific">Okeania hirsuta</name>
    <dbReference type="NCBI Taxonomy" id="1458930"/>
    <lineage>
        <taxon>Bacteria</taxon>
        <taxon>Bacillati</taxon>
        <taxon>Cyanobacteriota</taxon>
        <taxon>Cyanophyceae</taxon>
        <taxon>Oscillatoriophycideae</taxon>
        <taxon>Oscillatoriales</taxon>
        <taxon>Microcoleaceae</taxon>
        <taxon>Okeania</taxon>
    </lineage>
</organism>
<sequence length="374" mass="43488">MAETEKFDVFLSHNSRDKDSIRIIAHQLEQGGFITWFDEDQFKGGIVWQKKLYKALDKTNLAFFFIGTNGVGPWQEEEIDYLHNRYISSRKKNISIIPIFLPGAGIKDVPRDLNYLNKFQFIFLLNLDDYSEISKLLEIFSTFGIVPNKRKKKPKKDDDPTPKKTHPCGYIRLERLLNQGKWKEADEETITCMVKVSEQKGTGRWLNFKHIENFPYTDLCTIDNLWAENSKGKFGFSVQKEIHQISMSKTKNNKQGWKLFCSRVGWQRADMETESNLTGHFPRKVWQRIRLSTVATVEPPFLDLYTVISLIISSIVSLGSAIILANILDAGNHFHPSYVLCFLLWWGIMIYRGVSRQRFEAKMIVFQTLLSKVR</sequence>
<feature type="domain" description="GUN4-like" evidence="1">
    <location>
        <begin position="168"/>
        <end position="270"/>
    </location>
</feature>
<dbReference type="Pfam" id="PF13676">
    <property type="entry name" value="TIR_2"/>
    <property type="match status" value="1"/>
</dbReference>
<evidence type="ECO:0000259" key="2">
    <source>
        <dbReference type="Pfam" id="PF13676"/>
    </source>
</evidence>
<dbReference type="InterPro" id="IPR008629">
    <property type="entry name" value="GUN4-like"/>
</dbReference>
<dbReference type="InterPro" id="IPR037215">
    <property type="entry name" value="GUN4-like_sf"/>
</dbReference>
<proteinExistence type="predicted"/>
<dbReference type="InterPro" id="IPR000157">
    <property type="entry name" value="TIR_dom"/>
</dbReference>